<sequence length="348" mass="37405">MNQLIKKILVASTAALMAVTFATTTNAASVHTATATTIHTQTKRTYNYAKKMLIKNRTGLSGKTSAIFSKKAYPDTGASSGYSDFLLGLKGNHYRFTTKQRTLLRKNLVIKRNTPAASLANAVMAVSAMGMNAKKYKPYHQKHGINLVARLYRARISNQTASSQAQVLIAVSMSSKFKRPSNAKFSKTSLSSRLVNAQLTNSGWTYNNAQGTKDADTTSMVLTALSRSGSSSNHVRSSIQSGQKFLFSISQPNGAFGYTFNGKTTANANSTAEAIIALANDSTTQKYVNTTPIKANQTATPLLAMLTYVNRSGSIKHATSQLYGVGQVNLAIAAYKAAVKHQSVYGIN</sequence>
<accession>A0A0R1YTH4</accession>
<feature type="chain" id="PRO_5006413942" description="Fucose-binding lectin II" evidence="1">
    <location>
        <begin position="28"/>
        <end position="348"/>
    </location>
</feature>
<evidence type="ECO:0000256" key="1">
    <source>
        <dbReference type="SAM" id="SignalP"/>
    </source>
</evidence>
<keyword evidence="1" id="KW-0732">Signal</keyword>
<gene>
    <name evidence="2" type="ORF">FC51_GL000789</name>
</gene>
<dbReference type="SUPFAM" id="SSF48239">
    <property type="entry name" value="Terpenoid cyclases/Protein prenyltransferases"/>
    <property type="match status" value="1"/>
</dbReference>
<evidence type="ECO:0000313" key="3">
    <source>
        <dbReference type="Proteomes" id="UP000051957"/>
    </source>
</evidence>
<proteinExistence type="predicted"/>
<evidence type="ECO:0000313" key="2">
    <source>
        <dbReference type="EMBL" id="KRM45613.1"/>
    </source>
</evidence>
<dbReference type="Proteomes" id="UP000051957">
    <property type="component" value="Unassembled WGS sequence"/>
</dbReference>
<dbReference type="AlphaFoldDB" id="A0A0R1YTH4"/>
<dbReference type="EMBL" id="AZGK01000015">
    <property type="protein sequence ID" value="KRM45613.1"/>
    <property type="molecule type" value="Genomic_DNA"/>
</dbReference>
<name>A0A0R1YTH4_9LACO</name>
<dbReference type="InterPro" id="IPR008930">
    <property type="entry name" value="Terpenoid_cyclase/PrenylTrfase"/>
</dbReference>
<evidence type="ECO:0008006" key="4">
    <source>
        <dbReference type="Google" id="ProtNLM"/>
    </source>
</evidence>
<feature type="signal peptide" evidence="1">
    <location>
        <begin position="1"/>
        <end position="27"/>
    </location>
</feature>
<dbReference type="GeneID" id="69803016"/>
<organism evidence="2 3">
    <name type="scientific">Lentilactobacillus parabuchneri DSM 5707 = NBRC 107865</name>
    <dbReference type="NCBI Taxonomy" id="1423784"/>
    <lineage>
        <taxon>Bacteria</taxon>
        <taxon>Bacillati</taxon>
        <taxon>Bacillota</taxon>
        <taxon>Bacilli</taxon>
        <taxon>Lactobacillales</taxon>
        <taxon>Lactobacillaceae</taxon>
        <taxon>Lentilactobacillus</taxon>
    </lineage>
</organism>
<protein>
    <recommendedName>
        <fullName evidence="4">Fucose-binding lectin II</fullName>
    </recommendedName>
</protein>
<reference evidence="2 3" key="1">
    <citation type="journal article" date="2015" name="Genome Announc.">
        <title>Expanding the biotechnology potential of lactobacilli through comparative genomics of 213 strains and associated genera.</title>
        <authorList>
            <person name="Sun Z."/>
            <person name="Harris H.M."/>
            <person name="McCann A."/>
            <person name="Guo C."/>
            <person name="Argimon S."/>
            <person name="Zhang W."/>
            <person name="Yang X."/>
            <person name="Jeffery I.B."/>
            <person name="Cooney J.C."/>
            <person name="Kagawa T.F."/>
            <person name="Liu W."/>
            <person name="Song Y."/>
            <person name="Salvetti E."/>
            <person name="Wrobel A."/>
            <person name="Rasinkangas P."/>
            <person name="Parkhill J."/>
            <person name="Rea M.C."/>
            <person name="O'Sullivan O."/>
            <person name="Ritari J."/>
            <person name="Douillard F.P."/>
            <person name="Paul Ross R."/>
            <person name="Yang R."/>
            <person name="Briner A.E."/>
            <person name="Felis G.E."/>
            <person name="de Vos W.M."/>
            <person name="Barrangou R."/>
            <person name="Klaenhammer T.R."/>
            <person name="Caufield P.W."/>
            <person name="Cui Y."/>
            <person name="Zhang H."/>
            <person name="O'Toole P.W."/>
        </authorList>
    </citation>
    <scope>NUCLEOTIDE SEQUENCE [LARGE SCALE GENOMIC DNA]</scope>
    <source>
        <strain evidence="2 3">DSM 5707</strain>
    </source>
</reference>
<dbReference type="PATRIC" id="fig|1423784.4.peg.793"/>
<dbReference type="Gene3D" id="1.50.10.20">
    <property type="match status" value="1"/>
</dbReference>
<comment type="caution">
    <text evidence="2">The sequence shown here is derived from an EMBL/GenBank/DDBJ whole genome shotgun (WGS) entry which is preliminary data.</text>
</comment>
<dbReference type="RefSeq" id="WP_057908999.1">
    <property type="nucleotide sequence ID" value="NZ_AZGK01000015.1"/>
</dbReference>